<dbReference type="VEuPathDB" id="GiardiaDB:GLP15_3980"/>
<dbReference type="InterPro" id="IPR019821">
    <property type="entry name" value="Kinesin_motor_CS"/>
</dbReference>
<keyword evidence="4" id="KW-0493">Microtubule</keyword>
<comment type="similarity">
    <text evidence="3 4">Belongs to the TRAFAC class myosin-kinesin ATPase superfamily. Kinesin family.</text>
</comment>
<proteinExistence type="inferred from homology"/>
<dbReference type="GO" id="GO:0003777">
    <property type="term" value="F:microtubule motor activity"/>
    <property type="evidence" value="ECO:0007669"/>
    <property type="project" value="InterPro"/>
</dbReference>
<keyword evidence="1 3" id="KW-0547">Nucleotide-binding</keyword>
<keyword evidence="3 4" id="KW-0505">Motor protein</keyword>
<dbReference type="Gene3D" id="3.40.850.10">
    <property type="entry name" value="Kinesin motor domain"/>
    <property type="match status" value="1"/>
</dbReference>
<dbReference type="STRING" id="658858.E1F1V1"/>
<dbReference type="GO" id="GO:0007018">
    <property type="term" value="P:microtubule-based movement"/>
    <property type="evidence" value="ECO:0007669"/>
    <property type="project" value="InterPro"/>
</dbReference>
<keyword evidence="2 3" id="KW-0067">ATP-binding</keyword>
<evidence type="ECO:0000256" key="1">
    <source>
        <dbReference type="ARBA" id="ARBA00022741"/>
    </source>
</evidence>
<dbReference type="InterPro" id="IPR027417">
    <property type="entry name" value="P-loop_NTPase"/>
</dbReference>
<name>E1F1V1_GIAIA</name>
<sequence>MPIHVAVRARPLFPTEKRSCELVSEGRQIGLVYNEAKLLFGIPQLFSEAVTNGEVADSILPPVIDKAIGGCISAVIAYGQTNSGKTYTILGDEHLFLGDTRRKRGSSAKKGSSIEFRNDWDPTKASQSNKEGLIIQGLRRIYNLGFMVKLSFLEVYCERLYDLQTSNTPYSVMIDHSSNPDRNFYYTSSFSSLLAQLNTGSMPQLQQTTGTFKNLTETVCDTFQQAFSCLKNACKQRMTASTIRNDVSSRSHFLAITTVLCKPPDLAGGYSPLGKIYFCDLAGSERFNAFEAVGSSVIHSPGRKAREERRLAEGIDINKSLLTLRKVLEDLASRKNHVPYRASTLTKILRTPFENGYVIFLATVNASNTTETKRTLDYACITRRITFTKAQSVISKTHQNMNCICQDCLKKIFRSSVGAERYPSILFCKFCGNEIGTFSDTDESFCHKRESDSVSECASVPDGVESLRVKGTPRHTLKKITERARAQYNLVSSPAARNLNKNILVSNHLDQEGYRQSATGGRATGSSGDKFESCWTSSKVESNTSDGVRARPISAIDIVTQEIQSVDPSAQLISVASLLYGLDSQIEDQVRESSAAEDHGTNVVEMSMQTDSQRNDASDEQLEKEDRDDSPSIWSIYESSLRKTQIHLPLGVAKGMQLHKSFPDMSPREHTKPLSKESSNNVLDMLEEANILLRKSSLNLSTMDRTNKKTNTTYLIAVVCNEILETKGFELNTLTHSTLCLDTFYTILARIICLGNPKYKSIQVEDSTDYKVLVYKLKKESTLTSYNYEQLRMDAFSEAYCQVDTCFEMFMSTLRKAEQGNISEETIKEVILMASEALISNLVRIVSSAVYECFAALLEEVDGQLSLSALSQRSKMSSDLQGEFETATFDSTSTTNIVSSFLAQIK</sequence>
<evidence type="ECO:0000256" key="5">
    <source>
        <dbReference type="SAM" id="MobiDB-lite"/>
    </source>
</evidence>
<evidence type="ECO:0000256" key="3">
    <source>
        <dbReference type="PROSITE-ProRule" id="PRU00283"/>
    </source>
</evidence>
<dbReference type="Pfam" id="PF00225">
    <property type="entry name" value="Kinesin"/>
    <property type="match status" value="1"/>
</dbReference>
<feature type="domain" description="Kinesin motor" evidence="6">
    <location>
        <begin position="2"/>
        <end position="385"/>
    </location>
</feature>
<dbReference type="GO" id="GO:0016887">
    <property type="term" value="F:ATP hydrolysis activity"/>
    <property type="evidence" value="ECO:0007669"/>
    <property type="project" value="TreeGrafter"/>
</dbReference>
<feature type="region of interest" description="Disordered" evidence="5">
    <location>
        <begin position="607"/>
        <end position="629"/>
    </location>
</feature>
<evidence type="ECO:0000256" key="4">
    <source>
        <dbReference type="RuleBase" id="RU000394"/>
    </source>
</evidence>
<dbReference type="GO" id="GO:0005874">
    <property type="term" value="C:microtubule"/>
    <property type="evidence" value="ECO:0007669"/>
    <property type="project" value="UniProtKB-KW"/>
</dbReference>
<dbReference type="OMA" id="DYACITR"/>
<feature type="binding site" evidence="3">
    <location>
        <begin position="79"/>
        <end position="86"/>
    </location>
    <ligand>
        <name>ATP</name>
        <dbReference type="ChEBI" id="CHEBI:30616"/>
    </ligand>
</feature>
<gene>
    <name evidence="7" type="ORF">GLP15_3980</name>
</gene>
<evidence type="ECO:0000256" key="2">
    <source>
        <dbReference type="ARBA" id="ARBA00022840"/>
    </source>
</evidence>
<protein>
    <recommendedName>
        <fullName evidence="4">Kinesin-like protein</fullName>
    </recommendedName>
</protein>
<reference evidence="7 8" key="1">
    <citation type="journal article" date="2010" name="BMC Genomics">
        <title>Genome analysis and comparative genomics of a Giardia intestinalis assemblage E isolate.</title>
        <authorList>
            <person name="Jerlstrom-Hultqvist J."/>
            <person name="Franzen O."/>
            <person name="Ankarklev J."/>
            <person name="Xu F."/>
            <person name="Nohynkova E."/>
            <person name="Andersson J.O."/>
            <person name="Svard S.G."/>
            <person name="Andersson B."/>
        </authorList>
    </citation>
    <scope>NUCLEOTIDE SEQUENCE [LARGE SCALE GENOMIC DNA]</scope>
    <source>
        <strain evidence="7 8">P15</strain>
    </source>
</reference>
<dbReference type="InterPro" id="IPR027640">
    <property type="entry name" value="Kinesin-like_fam"/>
</dbReference>
<comment type="caution">
    <text evidence="7">The sequence shown here is derived from an EMBL/GenBank/DDBJ whole genome shotgun (WGS) entry which is preliminary data.</text>
</comment>
<dbReference type="OrthoDB" id="3176171at2759"/>
<dbReference type="FunFam" id="3.40.850.10:FF:000259">
    <property type="entry name" value="Kinesin-like protein"/>
    <property type="match status" value="1"/>
</dbReference>
<dbReference type="GO" id="GO:0005871">
    <property type="term" value="C:kinesin complex"/>
    <property type="evidence" value="ECO:0007669"/>
    <property type="project" value="TreeGrafter"/>
</dbReference>
<dbReference type="PRINTS" id="PR00380">
    <property type="entry name" value="KINESINHEAVY"/>
</dbReference>
<dbReference type="EMBL" id="ACVC01000126">
    <property type="protein sequence ID" value="EFO63566.1"/>
    <property type="molecule type" value="Genomic_DNA"/>
</dbReference>
<dbReference type="InterPro" id="IPR036961">
    <property type="entry name" value="Kinesin_motor_dom_sf"/>
</dbReference>
<feature type="region of interest" description="Disordered" evidence="5">
    <location>
        <begin position="514"/>
        <end position="533"/>
    </location>
</feature>
<evidence type="ECO:0000313" key="7">
    <source>
        <dbReference type="EMBL" id="EFO63566.1"/>
    </source>
</evidence>
<dbReference type="SUPFAM" id="SSF52540">
    <property type="entry name" value="P-loop containing nucleoside triphosphate hydrolases"/>
    <property type="match status" value="1"/>
</dbReference>
<dbReference type="PANTHER" id="PTHR24115">
    <property type="entry name" value="KINESIN-RELATED"/>
    <property type="match status" value="1"/>
</dbReference>
<dbReference type="GO" id="GO:0005524">
    <property type="term" value="F:ATP binding"/>
    <property type="evidence" value="ECO:0007669"/>
    <property type="project" value="UniProtKB-UniRule"/>
</dbReference>
<dbReference type="PROSITE" id="PS00411">
    <property type="entry name" value="KINESIN_MOTOR_1"/>
    <property type="match status" value="1"/>
</dbReference>
<dbReference type="Proteomes" id="UP000008974">
    <property type="component" value="Unassembled WGS sequence"/>
</dbReference>
<dbReference type="GO" id="GO:0008017">
    <property type="term" value="F:microtubule binding"/>
    <property type="evidence" value="ECO:0007669"/>
    <property type="project" value="InterPro"/>
</dbReference>
<dbReference type="InterPro" id="IPR001752">
    <property type="entry name" value="Kinesin_motor_dom"/>
</dbReference>
<dbReference type="AlphaFoldDB" id="E1F1V1"/>
<evidence type="ECO:0000313" key="8">
    <source>
        <dbReference type="Proteomes" id="UP000008974"/>
    </source>
</evidence>
<organism evidence="7 8">
    <name type="scientific">Giardia intestinalis (strain P15)</name>
    <name type="common">Giardia lamblia</name>
    <dbReference type="NCBI Taxonomy" id="658858"/>
    <lineage>
        <taxon>Eukaryota</taxon>
        <taxon>Metamonada</taxon>
        <taxon>Diplomonadida</taxon>
        <taxon>Hexamitidae</taxon>
        <taxon>Giardiinae</taxon>
        <taxon>Giardia</taxon>
    </lineage>
</organism>
<accession>E1F1V1</accession>
<dbReference type="SMART" id="SM00129">
    <property type="entry name" value="KISc"/>
    <property type="match status" value="1"/>
</dbReference>
<evidence type="ECO:0000259" key="6">
    <source>
        <dbReference type="PROSITE" id="PS50067"/>
    </source>
</evidence>
<dbReference type="PROSITE" id="PS50067">
    <property type="entry name" value="KINESIN_MOTOR_2"/>
    <property type="match status" value="1"/>
</dbReference>
<feature type="compositionally biased region" description="Low complexity" evidence="5">
    <location>
        <begin position="517"/>
        <end position="528"/>
    </location>
</feature>